<dbReference type="Proteomes" id="UP000294003">
    <property type="component" value="Unassembled WGS sequence"/>
</dbReference>
<evidence type="ECO:0000313" key="3">
    <source>
        <dbReference type="Proteomes" id="UP000294003"/>
    </source>
</evidence>
<keyword evidence="1" id="KW-1133">Transmembrane helix</keyword>
<reference evidence="2 3" key="1">
    <citation type="submission" date="2018-06" db="EMBL/GenBank/DDBJ databases">
        <title>Complete Genomes of Monosporascus.</title>
        <authorList>
            <person name="Robinson A.J."/>
            <person name="Natvig D.O."/>
        </authorList>
    </citation>
    <scope>NUCLEOTIDE SEQUENCE [LARGE SCALE GENOMIC DNA]</scope>
    <source>
        <strain evidence="2 3">CBS 609.92</strain>
    </source>
</reference>
<proteinExistence type="predicted"/>
<organism evidence="2 3">
    <name type="scientific">Monosporascus cannonballus</name>
    <dbReference type="NCBI Taxonomy" id="155416"/>
    <lineage>
        <taxon>Eukaryota</taxon>
        <taxon>Fungi</taxon>
        <taxon>Dikarya</taxon>
        <taxon>Ascomycota</taxon>
        <taxon>Pezizomycotina</taxon>
        <taxon>Sordariomycetes</taxon>
        <taxon>Xylariomycetidae</taxon>
        <taxon>Xylariales</taxon>
        <taxon>Xylariales incertae sedis</taxon>
        <taxon>Monosporascus</taxon>
    </lineage>
</organism>
<evidence type="ECO:0000313" key="2">
    <source>
        <dbReference type="EMBL" id="RYO84725.1"/>
    </source>
</evidence>
<keyword evidence="1" id="KW-0812">Transmembrane</keyword>
<accession>A0ABY0H4N2</accession>
<keyword evidence="3" id="KW-1185">Reference proteome</keyword>
<keyword evidence="1" id="KW-0472">Membrane</keyword>
<evidence type="ECO:0000256" key="1">
    <source>
        <dbReference type="SAM" id="Phobius"/>
    </source>
</evidence>
<gene>
    <name evidence="2" type="ORF">DL762_005506</name>
</gene>
<comment type="caution">
    <text evidence="2">The sequence shown here is derived from an EMBL/GenBank/DDBJ whole genome shotgun (WGS) entry which is preliminary data.</text>
</comment>
<sequence length="135" mass="13969">MDMIGLVIFQIGAVCCTMAISFGGVQFAFDSPVTVNSYTPESNIYGYTCLVGIGVGCFLTAGITVAQTKVPASDMTSVVGFMTVEGLDANIQPAVIEQVTAAISNTFGLLIAGSALGFIDSLFLGVKDARPVQKT</sequence>
<feature type="transmembrane region" description="Helical" evidence="1">
    <location>
        <begin position="44"/>
        <end position="66"/>
    </location>
</feature>
<dbReference type="EMBL" id="QJNS01000155">
    <property type="protein sequence ID" value="RYO84725.1"/>
    <property type="molecule type" value="Genomic_DNA"/>
</dbReference>
<protein>
    <submittedName>
        <fullName evidence="2">Uncharacterized protein</fullName>
    </submittedName>
</protein>
<name>A0ABY0H4N2_9PEZI</name>